<dbReference type="GO" id="GO:0009279">
    <property type="term" value="C:cell outer membrane"/>
    <property type="evidence" value="ECO:0007669"/>
    <property type="project" value="UniProtKB-SubCell"/>
</dbReference>
<name>A0A327WPR5_LARAB</name>
<dbReference type="InterPro" id="IPR012944">
    <property type="entry name" value="SusD_RagB_dom"/>
</dbReference>
<feature type="domain" description="SusD-like N-terminal" evidence="8">
    <location>
        <begin position="98"/>
        <end position="229"/>
    </location>
</feature>
<evidence type="ECO:0000256" key="1">
    <source>
        <dbReference type="ARBA" id="ARBA00004442"/>
    </source>
</evidence>
<sequence>MKLRLYIITGLLITGAGACTDNFYQTPPLGVASESQLLTRDGINSLLIGAYSLLDGVGASSDGWLGRNEGRASAASNWLIGDVASDDAYKGSTQTDLADANAFERNNVLPSNNFVPDKWIALYDGVSRSNDVLRAVAKTTGLDEATATRFRAEARFLRGFYMFELRKIYYRVPIIDETMFDTKVPNDKEAWPFIEADFQFAQENLPATQTDVGRGNSWAAKAFLAKTYLFQNKFAEARPLLEDLIANGVTPNGLKYGLNDCYYDNFQISTKNSKESIFAVQSSVNDGSGSSANANYGEHLNFPLVGPGECCGFFQPTQNLVNAFKTDANGLPLLDTFNQSDLKNDDGLRSTDPFTPDETTPLDPRLDHTVGRRGIPYLNWGLHGGDNWTNPAGDAGPYSPKKRSYRKEERGTLSTTVGWAMGPNANNYTVIRFADILLWAAECEVEVGSLAKAQEYVNLVRNRAKNCVVKELDASGNETNQPAANYQIKPYTVAWTSKEVARKAVRFERRLELAMEGHRFYDLVRWGIADTVLNTYFAAEKTKRPYLNGASFTKGKSEYLPIPLTEIVNSSIGGQNTLIQNPGY</sequence>
<comment type="subcellular location">
    <subcellularLocation>
        <location evidence="1">Cell outer membrane</location>
    </subcellularLocation>
</comment>
<gene>
    <name evidence="9" type="ORF">LX87_04730</name>
</gene>
<organism evidence="9 10">
    <name type="scientific">Larkinella arboricola</name>
    <dbReference type="NCBI Taxonomy" id="643671"/>
    <lineage>
        <taxon>Bacteria</taxon>
        <taxon>Pseudomonadati</taxon>
        <taxon>Bacteroidota</taxon>
        <taxon>Cytophagia</taxon>
        <taxon>Cytophagales</taxon>
        <taxon>Spirosomataceae</taxon>
        <taxon>Larkinella</taxon>
    </lineage>
</organism>
<comment type="caution">
    <text evidence="9">The sequence shown here is derived from an EMBL/GenBank/DDBJ whole genome shotgun (WGS) entry which is preliminary data.</text>
</comment>
<evidence type="ECO:0000259" key="8">
    <source>
        <dbReference type="Pfam" id="PF14322"/>
    </source>
</evidence>
<dbReference type="RefSeq" id="WP_111630742.1">
    <property type="nucleotide sequence ID" value="NZ_QLMC01000006.1"/>
</dbReference>
<dbReference type="EMBL" id="QLMC01000006">
    <property type="protein sequence ID" value="RAJ93218.1"/>
    <property type="molecule type" value="Genomic_DNA"/>
</dbReference>
<feature type="domain" description="RagB/SusD" evidence="7">
    <location>
        <begin position="274"/>
        <end position="584"/>
    </location>
</feature>
<feature type="region of interest" description="Disordered" evidence="6">
    <location>
        <begin position="344"/>
        <end position="368"/>
    </location>
</feature>
<dbReference type="InterPro" id="IPR011990">
    <property type="entry name" value="TPR-like_helical_dom_sf"/>
</dbReference>
<evidence type="ECO:0000313" key="10">
    <source>
        <dbReference type="Proteomes" id="UP000248790"/>
    </source>
</evidence>
<keyword evidence="3" id="KW-0732">Signal</keyword>
<evidence type="ECO:0000256" key="2">
    <source>
        <dbReference type="ARBA" id="ARBA00006275"/>
    </source>
</evidence>
<dbReference type="Proteomes" id="UP000248790">
    <property type="component" value="Unassembled WGS sequence"/>
</dbReference>
<dbReference type="InterPro" id="IPR033985">
    <property type="entry name" value="SusD-like_N"/>
</dbReference>
<evidence type="ECO:0000259" key="7">
    <source>
        <dbReference type="Pfam" id="PF07980"/>
    </source>
</evidence>
<evidence type="ECO:0000313" key="9">
    <source>
        <dbReference type="EMBL" id="RAJ93218.1"/>
    </source>
</evidence>
<evidence type="ECO:0000256" key="4">
    <source>
        <dbReference type="ARBA" id="ARBA00023136"/>
    </source>
</evidence>
<keyword evidence="5" id="KW-0998">Cell outer membrane</keyword>
<dbReference type="SUPFAM" id="SSF48452">
    <property type="entry name" value="TPR-like"/>
    <property type="match status" value="1"/>
</dbReference>
<dbReference type="Pfam" id="PF14322">
    <property type="entry name" value="SusD-like_3"/>
    <property type="match status" value="1"/>
</dbReference>
<comment type="similarity">
    <text evidence="2">Belongs to the SusD family.</text>
</comment>
<dbReference type="AlphaFoldDB" id="A0A327WPR5"/>
<proteinExistence type="inferred from homology"/>
<evidence type="ECO:0000256" key="5">
    <source>
        <dbReference type="ARBA" id="ARBA00023237"/>
    </source>
</evidence>
<evidence type="ECO:0000256" key="3">
    <source>
        <dbReference type="ARBA" id="ARBA00022729"/>
    </source>
</evidence>
<protein>
    <submittedName>
        <fullName evidence="9">Putative outer membrane starch-binding protein</fullName>
    </submittedName>
</protein>
<dbReference type="PROSITE" id="PS51257">
    <property type="entry name" value="PROKAR_LIPOPROTEIN"/>
    <property type="match status" value="1"/>
</dbReference>
<evidence type="ECO:0000256" key="6">
    <source>
        <dbReference type="SAM" id="MobiDB-lite"/>
    </source>
</evidence>
<dbReference type="Pfam" id="PF07980">
    <property type="entry name" value="SusD_RagB"/>
    <property type="match status" value="1"/>
</dbReference>
<reference evidence="9 10" key="1">
    <citation type="submission" date="2018-06" db="EMBL/GenBank/DDBJ databases">
        <title>Genomic Encyclopedia of Archaeal and Bacterial Type Strains, Phase II (KMG-II): from individual species to whole genera.</title>
        <authorList>
            <person name="Goeker M."/>
        </authorList>
    </citation>
    <scope>NUCLEOTIDE SEQUENCE [LARGE SCALE GENOMIC DNA]</scope>
    <source>
        <strain evidence="9 10">DSM 21851</strain>
    </source>
</reference>
<keyword evidence="10" id="KW-1185">Reference proteome</keyword>
<accession>A0A327WPR5</accession>
<dbReference type="Gene3D" id="1.25.40.390">
    <property type="match status" value="1"/>
</dbReference>
<keyword evidence="4" id="KW-0472">Membrane</keyword>
<dbReference type="OrthoDB" id="9792139at2"/>